<evidence type="ECO:0008006" key="3">
    <source>
        <dbReference type="Google" id="ProtNLM"/>
    </source>
</evidence>
<dbReference type="EMBL" id="JAUESC010000385">
    <property type="protein sequence ID" value="KAK0577962.1"/>
    <property type="molecule type" value="Genomic_DNA"/>
</dbReference>
<comment type="caution">
    <text evidence="1">The sequence shown here is derived from an EMBL/GenBank/DDBJ whole genome shotgun (WGS) entry which is preliminary data.</text>
</comment>
<dbReference type="PANTHER" id="PTHR10775:SF177">
    <property type="entry name" value="TNP2, PARTIAL"/>
    <property type="match status" value="1"/>
</dbReference>
<dbReference type="PANTHER" id="PTHR10775">
    <property type="entry name" value="OS08G0208400 PROTEIN"/>
    <property type="match status" value="1"/>
</dbReference>
<dbReference type="Pfam" id="PF02992">
    <property type="entry name" value="Transposase_21"/>
    <property type="match status" value="1"/>
</dbReference>
<sequence length="354" mass="41114">MLLELLKEAFPEGETLSATYYEAKKVIRDLGLGYDKIHACIHDFVLFWKENELKNKCPKCKTPRYVYDDGKNKRVPQEVLRHFPLIPRLQRLFISKKTAIDMRWHKDKLVDDGVLRHPADSEAWKDFDLKHMSFAMDGRNVRLGIASDGFNPFGNMSNSYTMWPVFVVPYNLPPWKCMKDPFFMMSLLIPGPKAPGNDIDVYLQPLINELKELWDVGVSTYDAASRQNFCLQAAVLWTINDFPAYGNLSGWSTKGKLACPSCNKDTSNKWLKHGNKTVYIRHRRFLPQNHKWRGSKTFDGTIEGDSKLESLSTENVLNQWSHVIQPCFGKGLDPQNKRKRLEKYLNWKKKSIFF</sequence>
<organism evidence="1 2">
    <name type="scientific">Acer saccharum</name>
    <name type="common">Sugar maple</name>
    <dbReference type="NCBI Taxonomy" id="4024"/>
    <lineage>
        <taxon>Eukaryota</taxon>
        <taxon>Viridiplantae</taxon>
        <taxon>Streptophyta</taxon>
        <taxon>Embryophyta</taxon>
        <taxon>Tracheophyta</taxon>
        <taxon>Spermatophyta</taxon>
        <taxon>Magnoliopsida</taxon>
        <taxon>eudicotyledons</taxon>
        <taxon>Gunneridae</taxon>
        <taxon>Pentapetalae</taxon>
        <taxon>rosids</taxon>
        <taxon>malvids</taxon>
        <taxon>Sapindales</taxon>
        <taxon>Sapindaceae</taxon>
        <taxon>Hippocastanoideae</taxon>
        <taxon>Acereae</taxon>
        <taxon>Acer</taxon>
    </lineage>
</organism>
<gene>
    <name evidence="1" type="ORF">LWI29_002987</name>
</gene>
<evidence type="ECO:0000313" key="2">
    <source>
        <dbReference type="Proteomes" id="UP001168877"/>
    </source>
</evidence>
<proteinExistence type="predicted"/>
<dbReference type="AlphaFoldDB" id="A0AA39VFD6"/>
<evidence type="ECO:0000313" key="1">
    <source>
        <dbReference type="EMBL" id="KAK0577962.1"/>
    </source>
</evidence>
<keyword evidence="2" id="KW-1185">Reference proteome</keyword>
<reference evidence="1" key="2">
    <citation type="submission" date="2023-06" db="EMBL/GenBank/DDBJ databases">
        <authorList>
            <person name="Swenson N.G."/>
            <person name="Wegrzyn J.L."/>
            <person name="Mcevoy S.L."/>
        </authorList>
    </citation>
    <scope>NUCLEOTIDE SEQUENCE</scope>
    <source>
        <strain evidence="1">NS2018</strain>
        <tissue evidence="1">Leaf</tissue>
    </source>
</reference>
<reference evidence="1" key="1">
    <citation type="journal article" date="2022" name="Plant J.">
        <title>Strategies of tolerance reflected in two North American maple genomes.</title>
        <authorList>
            <person name="McEvoy S.L."/>
            <person name="Sezen U.U."/>
            <person name="Trouern-Trend A."/>
            <person name="McMahon S.M."/>
            <person name="Schaberg P.G."/>
            <person name="Yang J."/>
            <person name="Wegrzyn J.L."/>
            <person name="Swenson N.G."/>
        </authorList>
    </citation>
    <scope>NUCLEOTIDE SEQUENCE</scope>
    <source>
        <strain evidence="1">NS2018</strain>
    </source>
</reference>
<accession>A0AA39VFD6</accession>
<dbReference type="Proteomes" id="UP001168877">
    <property type="component" value="Unassembled WGS sequence"/>
</dbReference>
<protein>
    <recommendedName>
        <fullName evidence="3">Transposase</fullName>
    </recommendedName>
</protein>
<dbReference type="InterPro" id="IPR004242">
    <property type="entry name" value="Transposase_21"/>
</dbReference>
<name>A0AA39VFD6_ACESA</name>